<keyword evidence="3" id="KW-0067">ATP-binding</keyword>
<comment type="caution">
    <text evidence="3">The sequence shown here is derived from an EMBL/GenBank/DDBJ whole genome shotgun (WGS) entry which is preliminary data.</text>
</comment>
<dbReference type="Pfam" id="PF02463">
    <property type="entry name" value="SMC_N"/>
    <property type="match status" value="1"/>
</dbReference>
<dbReference type="Proteomes" id="UP000533306">
    <property type="component" value="Unassembled WGS sequence"/>
</dbReference>
<dbReference type="PANTHER" id="PTHR32182:SF22">
    <property type="entry name" value="ATP-DEPENDENT ENDONUCLEASE, OLD FAMILY-RELATED"/>
    <property type="match status" value="1"/>
</dbReference>
<dbReference type="AlphaFoldDB" id="A0A7W9RZE6"/>
<evidence type="ECO:0000256" key="1">
    <source>
        <dbReference type="SAM" id="MobiDB-lite"/>
    </source>
</evidence>
<dbReference type="EMBL" id="JACHEU010000001">
    <property type="protein sequence ID" value="MBB6011321.1"/>
    <property type="molecule type" value="Genomic_DNA"/>
</dbReference>
<organism evidence="3 4">
    <name type="scientific">Aquamicrobium lusatiense</name>
    <dbReference type="NCBI Taxonomy" id="89772"/>
    <lineage>
        <taxon>Bacteria</taxon>
        <taxon>Pseudomonadati</taxon>
        <taxon>Pseudomonadota</taxon>
        <taxon>Alphaproteobacteria</taxon>
        <taxon>Hyphomicrobiales</taxon>
        <taxon>Phyllobacteriaceae</taxon>
        <taxon>Aquamicrobium</taxon>
    </lineage>
</organism>
<dbReference type="RefSeq" id="WP_183825947.1">
    <property type="nucleotide sequence ID" value="NZ_JACHEU010000001.1"/>
</dbReference>
<dbReference type="SUPFAM" id="SSF52540">
    <property type="entry name" value="P-loop containing nucleoside triphosphate hydrolases"/>
    <property type="match status" value="1"/>
</dbReference>
<dbReference type="PANTHER" id="PTHR32182">
    <property type="entry name" value="DNA REPLICATION AND REPAIR PROTEIN RECF"/>
    <property type="match status" value="1"/>
</dbReference>
<protein>
    <submittedName>
        <fullName evidence="3">Energy-coupling factor transporter ATP-binding protein EcfA2</fullName>
    </submittedName>
</protein>
<evidence type="ECO:0000259" key="2">
    <source>
        <dbReference type="Pfam" id="PF02463"/>
    </source>
</evidence>
<keyword evidence="4" id="KW-1185">Reference proteome</keyword>
<sequence>MAVGGGEQVELEAAADAPPPQPLRIESLSLRAYRAFSAELEIPIQGRNLIVYGENGAGKSSIYKALRDLFARRPRRDALKNNTHVHPLDPLLTARVTVTFNDGAPPLEWTETKHPGLPTADPRVALAALRSSFLDYHALLETNAFHGQRRPNLFDLAIETLLADFADATSGNALAERWAETERSRPLVHRSNTNYLTQVEAACAAFNAGLEAALDAMLPIINDLLTDLGRHEMRIEAFERGTVRYNDARLKKDRGFAGKELYAKLEFRGYYPQQPQHFLNEARLSALALAFYLAGRLACVPSAPSPVLKLLVLDDVLVGLDYGNRRPLLAVLEKHFPDWQIILLTHDRHWFEVVRAAIPTDRWTCHEMYEMVALTGEATPYLRPVPSDIVKATLKQARDFIGQKHLPAAANYARSACELLLRKQCEDKKVSFHYKPDPKKITFEQLKIGLEAKLAGDQPKLDALAAITPHQARILNPLSHDPTTSLNEAEVVAAIDAVEALMTALRTP</sequence>
<keyword evidence="3" id="KW-0547">Nucleotide-binding</keyword>
<evidence type="ECO:0000313" key="4">
    <source>
        <dbReference type="Proteomes" id="UP000533306"/>
    </source>
</evidence>
<evidence type="ECO:0000313" key="3">
    <source>
        <dbReference type="EMBL" id="MBB6011321.1"/>
    </source>
</evidence>
<proteinExistence type="predicted"/>
<accession>A0A7W9RZE6</accession>
<dbReference type="InterPro" id="IPR003395">
    <property type="entry name" value="RecF/RecN/SMC_N"/>
</dbReference>
<dbReference type="InterPro" id="IPR027417">
    <property type="entry name" value="P-loop_NTPase"/>
</dbReference>
<dbReference type="Gene3D" id="3.40.50.300">
    <property type="entry name" value="P-loop containing nucleotide triphosphate hydrolases"/>
    <property type="match status" value="1"/>
</dbReference>
<dbReference type="GO" id="GO:0005524">
    <property type="term" value="F:ATP binding"/>
    <property type="evidence" value="ECO:0007669"/>
    <property type="project" value="UniProtKB-KW"/>
</dbReference>
<dbReference type="GO" id="GO:0006302">
    <property type="term" value="P:double-strand break repair"/>
    <property type="evidence" value="ECO:0007669"/>
    <property type="project" value="TreeGrafter"/>
</dbReference>
<name>A0A7W9RZE6_9HYPH</name>
<feature type="region of interest" description="Disordered" evidence="1">
    <location>
        <begin position="1"/>
        <end position="20"/>
    </location>
</feature>
<dbReference type="GO" id="GO:0000731">
    <property type="term" value="P:DNA synthesis involved in DNA repair"/>
    <property type="evidence" value="ECO:0007669"/>
    <property type="project" value="TreeGrafter"/>
</dbReference>
<gene>
    <name evidence="3" type="ORF">HNR59_000666</name>
</gene>
<feature type="domain" description="RecF/RecN/SMC N-terminal" evidence="2">
    <location>
        <begin position="25"/>
        <end position="356"/>
    </location>
</feature>
<reference evidence="3 4" key="1">
    <citation type="submission" date="2020-08" db="EMBL/GenBank/DDBJ databases">
        <title>Genomic Encyclopedia of Type Strains, Phase IV (KMG-IV): sequencing the most valuable type-strain genomes for metagenomic binning, comparative biology and taxonomic classification.</title>
        <authorList>
            <person name="Goeker M."/>
        </authorList>
    </citation>
    <scope>NUCLEOTIDE SEQUENCE [LARGE SCALE GENOMIC DNA]</scope>
    <source>
        <strain evidence="3 4">DSM 11099</strain>
    </source>
</reference>